<dbReference type="Proteomes" id="UP000789831">
    <property type="component" value="Unassembled WGS sequence"/>
</dbReference>
<sequence>MSHPGRKSRQHYFNTAVPRERCYLPICKTSKDAVINLGLLSPVSPYDSSHMMGIT</sequence>
<proteinExistence type="predicted"/>
<name>A0A9N9ESY2_9GLOM</name>
<dbReference type="EMBL" id="CAJVPL010014290">
    <property type="protein sequence ID" value="CAG8690606.1"/>
    <property type="molecule type" value="Genomic_DNA"/>
</dbReference>
<organism evidence="1 2">
    <name type="scientific">Ambispora gerdemannii</name>
    <dbReference type="NCBI Taxonomy" id="144530"/>
    <lineage>
        <taxon>Eukaryota</taxon>
        <taxon>Fungi</taxon>
        <taxon>Fungi incertae sedis</taxon>
        <taxon>Mucoromycota</taxon>
        <taxon>Glomeromycotina</taxon>
        <taxon>Glomeromycetes</taxon>
        <taxon>Archaeosporales</taxon>
        <taxon>Ambisporaceae</taxon>
        <taxon>Ambispora</taxon>
    </lineage>
</organism>
<feature type="non-terminal residue" evidence="1">
    <location>
        <position position="1"/>
    </location>
</feature>
<gene>
    <name evidence="1" type="ORF">AGERDE_LOCUS13085</name>
</gene>
<keyword evidence="2" id="KW-1185">Reference proteome</keyword>
<accession>A0A9N9ESY2</accession>
<evidence type="ECO:0000313" key="2">
    <source>
        <dbReference type="Proteomes" id="UP000789831"/>
    </source>
</evidence>
<reference evidence="1" key="1">
    <citation type="submission" date="2021-06" db="EMBL/GenBank/DDBJ databases">
        <authorList>
            <person name="Kallberg Y."/>
            <person name="Tangrot J."/>
            <person name="Rosling A."/>
        </authorList>
    </citation>
    <scope>NUCLEOTIDE SEQUENCE</scope>
    <source>
        <strain evidence="1">MT106</strain>
    </source>
</reference>
<dbReference type="AlphaFoldDB" id="A0A9N9ESY2"/>
<comment type="caution">
    <text evidence="1">The sequence shown here is derived from an EMBL/GenBank/DDBJ whole genome shotgun (WGS) entry which is preliminary data.</text>
</comment>
<evidence type="ECO:0000313" key="1">
    <source>
        <dbReference type="EMBL" id="CAG8690606.1"/>
    </source>
</evidence>
<protein>
    <submittedName>
        <fullName evidence="1">12986_t:CDS:1</fullName>
    </submittedName>
</protein>